<evidence type="ECO:0000256" key="1">
    <source>
        <dbReference type="SAM" id="SignalP"/>
    </source>
</evidence>
<feature type="chain" id="PRO_5008660351" description="EfeO-type cupredoxin-like domain-containing protein" evidence="1">
    <location>
        <begin position="26"/>
        <end position="113"/>
    </location>
</feature>
<proteinExistence type="predicted"/>
<comment type="caution">
    <text evidence="3">The sequence shown here is derived from an EMBL/GenBank/DDBJ whole genome shotgun (WGS) entry which is preliminary data.</text>
</comment>
<dbReference type="Proteomes" id="UP000094412">
    <property type="component" value="Unassembled WGS sequence"/>
</dbReference>
<name>A0A1C2EF80_9HYPH</name>
<accession>A0A1C2EF80</accession>
<organism evidence="3 4">
    <name type="scientific">Mesorhizobium hungaricum</name>
    <dbReference type="NCBI Taxonomy" id="1566387"/>
    <lineage>
        <taxon>Bacteria</taxon>
        <taxon>Pseudomonadati</taxon>
        <taxon>Pseudomonadota</taxon>
        <taxon>Alphaproteobacteria</taxon>
        <taxon>Hyphomicrobiales</taxon>
        <taxon>Phyllobacteriaceae</taxon>
        <taxon>Mesorhizobium</taxon>
    </lineage>
</organism>
<dbReference type="Pfam" id="PF13473">
    <property type="entry name" value="Cupredoxin_1"/>
    <property type="match status" value="1"/>
</dbReference>
<feature type="signal peptide" evidence="1">
    <location>
        <begin position="1"/>
        <end position="25"/>
    </location>
</feature>
<gene>
    <name evidence="3" type="ORF">QV13_00235</name>
</gene>
<sequence>MSARGWIIAALAGLWIASASSAALADDPTFRIEFRDGAISPLRLEVPARMRIRIELANMGDMPAEFESLELRKEKVVAPHSEAVMVIRTLDPGEYPFFDDFHPGAAPAVLVAK</sequence>
<feature type="domain" description="EfeO-type cupredoxin-like" evidence="2">
    <location>
        <begin position="10"/>
        <end position="111"/>
    </location>
</feature>
<evidence type="ECO:0000313" key="4">
    <source>
        <dbReference type="Proteomes" id="UP000094412"/>
    </source>
</evidence>
<keyword evidence="4" id="KW-1185">Reference proteome</keyword>
<dbReference type="InterPro" id="IPR008972">
    <property type="entry name" value="Cupredoxin"/>
</dbReference>
<protein>
    <recommendedName>
        <fullName evidence="2">EfeO-type cupredoxin-like domain-containing protein</fullName>
    </recommendedName>
</protein>
<dbReference type="RefSeq" id="WP_024925878.1">
    <property type="nucleotide sequence ID" value="NZ_MDEO01000015.1"/>
</dbReference>
<dbReference type="OrthoDB" id="7161040at2"/>
<keyword evidence="1" id="KW-0732">Signal</keyword>
<dbReference type="EMBL" id="MDEO01000015">
    <property type="protein sequence ID" value="OCX25576.1"/>
    <property type="molecule type" value="Genomic_DNA"/>
</dbReference>
<reference evidence="3 4" key="1">
    <citation type="submission" date="2016-08" db="EMBL/GenBank/DDBJ databases">
        <title>Whole genome sequence of Mesorhizobium sp. strain UASWS1009 isolated from industrial sewage.</title>
        <authorList>
            <person name="Crovadore J."/>
            <person name="Calmin G."/>
            <person name="Chablais R."/>
            <person name="Cochard B."/>
            <person name="Lefort F."/>
        </authorList>
    </citation>
    <scope>NUCLEOTIDE SEQUENCE [LARGE SCALE GENOMIC DNA]</scope>
    <source>
        <strain evidence="3 4">UASWS1009</strain>
    </source>
</reference>
<dbReference type="InterPro" id="IPR028096">
    <property type="entry name" value="EfeO_Cupredoxin"/>
</dbReference>
<evidence type="ECO:0000259" key="2">
    <source>
        <dbReference type="Pfam" id="PF13473"/>
    </source>
</evidence>
<dbReference type="SUPFAM" id="SSF49503">
    <property type="entry name" value="Cupredoxins"/>
    <property type="match status" value="1"/>
</dbReference>
<evidence type="ECO:0000313" key="3">
    <source>
        <dbReference type="EMBL" id="OCX25576.1"/>
    </source>
</evidence>
<dbReference type="AlphaFoldDB" id="A0A1C2EF80"/>
<dbReference type="STRING" id="1566387.QV13_00235"/>
<dbReference type="Gene3D" id="2.60.40.420">
    <property type="entry name" value="Cupredoxins - blue copper proteins"/>
    <property type="match status" value="1"/>
</dbReference>